<name>A0A2Z6LGB8_TRISU</name>
<reference evidence="3" key="1">
    <citation type="journal article" date="2017" name="Front. Plant Sci.">
        <title>Climate Clever Clovers: New Paradigm to Reduce the Environmental Footprint of Ruminants by Breeding Low Methanogenic Forages Utilizing Haplotype Variation.</title>
        <authorList>
            <person name="Kaur P."/>
            <person name="Appels R."/>
            <person name="Bayer P.E."/>
            <person name="Keeble-Gagnere G."/>
            <person name="Wang J."/>
            <person name="Hirakawa H."/>
            <person name="Shirasawa K."/>
            <person name="Vercoe P."/>
            <person name="Stefanova K."/>
            <person name="Durmic Z."/>
            <person name="Nichols P."/>
            <person name="Revell C."/>
            <person name="Isobe S.N."/>
            <person name="Edwards D."/>
            <person name="Erskine W."/>
        </authorList>
    </citation>
    <scope>NUCLEOTIDE SEQUENCE [LARGE SCALE GENOMIC DNA]</scope>
    <source>
        <strain evidence="3">cv. Daliak</strain>
    </source>
</reference>
<protein>
    <submittedName>
        <fullName evidence="2">Uncharacterized protein</fullName>
    </submittedName>
</protein>
<evidence type="ECO:0000313" key="2">
    <source>
        <dbReference type="EMBL" id="GAU11143.1"/>
    </source>
</evidence>
<accession>A0A2Z6LGB8</accession>
<dbReference type="AlphaFoldDB" id="A0A2Z6LGB8"/>
<gene>
    <name evidence="2" type="ORF">TSUD_197670</name>
</gene>
<feature type="region of interest" description="Disordered" evidence="1">
    <location>
        <begin position="1"/>
        <end position="23"/>
    </location>
</feature>
<evidence type="ECO:0000313" key="3">
    <source>
        <dbReference type="Proteomes" id="UP000242715"/>
    </source>
</evidence>
<evidence type="ECO:0000256" key="1">
    <source>
        <dbReference type="SAM" id="MobiDB-lite"/>
    </source>
</evidence>
<keyword evidence="3" id="KW-1185">Reference proteome</keyword>
<organism evidence="2 3">
    <name type="scientific">Trifolium subterraneum</name>
    <name type="common">Subterranean clover</name>
    <dbReference type="NCBI Taxonomy" id="3900"/>
    <lineage>
        <taxon>Eukaryota</taxon>
        <taxon>Viridiplantae</taxon>
        <taxon>Streptophyta</taxon>
        <taxon>Embryophyta</taxon>
        <taxon>Tracheophyta</taxon>
        <taxon>Spermatophyta</taxon>
        <taxon>Magnoliopsida</taxon>
        <taxon>eudicotyledons</taxon>
        <taxon>Gunneridae</taxon>
        <taxon>Pentapetalae</taxon>
        <taxon>rosids</taxon>
        <taxon>fabids</taxon>
        <taxon>Fabales</taxon>
        <taxon>Fabaceae</taxon>
        <taxon>Papilionoideae</taxon>
        <taxon>50 kb inversion clade</taxon>
        <taxon>NPAAA clade</taxon>
        <taxon>Hologalegina</taxon>
        <taxon>IRL clade</taxon>
        <taxon>Trifolieae</taxon>
        <taxon>Trifolium</taxon>
    </lineage>
</organism>
<feature type="compositionally biased region" description="Basic and acidic residues" evidence="1">
    <location>
        <begin position="1"/>
        <end position="16"/>
    </location>
</feature>
<dbReference type="Proteomes" id="UP000242715">
    <property type="component" value="Unassembled WGS sequence"/>
</dbReference>
<sequence>MDPDLKEKGGGRDGNHKNRLQRQRLDQLLNRLKGLEPHNMLTKTPELRVRSVEGTTWPVRKKNSPAL</sequence>
<dbReference type="OrthoDB" id="1748581at2759"/>
<dbReference type="EMBL" id="DF973113">
    <property type="protein sequence ID" value="GAU11143.1"/>
    <property type="molecule type" value="Genomic_DNA"/>
</dbReference>
<proteinExistence type="predicted"/>